<organism evidence="3 4">
    <name type="scientific">Paraburkholderia acidisoli</name>
    <dbReference type="NCBI Taxonomy" id="2571748"/>
    <lineage>
        <taxon>Bacteria</taxon>
        <taxon>Pseudomonadati</taxon>
        <taxon>Pseudomonadota</taxon>
        <taxon>Betaproteobacteria</taxon>
        <taxon>Burkholderiales</taxon>
        <taxon>Burkholderiaceae</taxon>
        <taxon>Paraburkholderia</taxon>
    </lineage>
</organism>
<dbReference type="EMBL" id="CP046916">
    <property type="protein sequence ID" value="QGZ66285.1"/>
    <property type="molecule type" value="Genomic_DNA"/>
</dbReference>
<reference evidence="3 4" key="1">
    <citation type="submission" date="2019-12" db="EMBL/GenBank/DDBJ databases">
        <title>Paraburkholderia acidiphila 7Q-K02 sp. nov and Paraburkholderia acidisoli DHF22 sp. nov., two strains isolated from forest soil.</title>
        <authorList>
            <person name="Gao Z."/>
            <person name="Qiu L."/>
        </authorList>
    </citation>
    <scope>NUCLEOTIDE SEQUENCE [LARGE SCALE GENOMIC DNA]</scope>
    <source>
        <strain evidence="3 4">DHF22</strain>
    </source>
</reference>
<dbReference type="Proteomes" id="UP000433577">
    <property type="component" value="Chromosome 4"/>
</dbReference>
<evidence type="ECO:0000313" key="2">
    <source>
        <dbReference type="EMBL" id="QGZ66285.1"/>
    </source>
</evidence>
<sequence length="153" mass="16953">MPIAGMARTSGFSKALADKICESIIDGMTLRQIGDLEGMPTKTTILRWLGDDRYIAFRDQYARARELQSESMADDILEISDDGRNDWMEIVGKDGDTVGWRVNGEAVQRSKLRVETRKWLMSKMLPKKYGAIKIDSDGGGEGGPGLDDPNPDV</sequence>
<dbReference type="InterPro" id="IPR048683">
    <property type="entry name" value="Sf6_terminase"/>
</dbReference>
<dbReference type="RefSeq" id="WP_158957562.1">
    <property type="nucleotide sequence ID" value="NZ_CP046916.1"/>
</dbReference>
<name>A0A7Z2JKJ9_9BURK</name>
<dbReference type="Gene3D" id="1.10.10.60">
    <property type="entry name" value="Homeodomain-like"/>
    <property type="match status" value="1"/>
</dbReference>
<keyword evidence="4" id="KW-1185">Reference proteome</keyword>
<accession>A0A7Z2JKJ9</accession>
<feature type="region of interest" description="Disordered" evidence="1">
    <location>
        <begin position="132"/>
        <end position="153"/>
    </location>
</feature>
<evidence type="ECO:0000313" key="4">
    <source>
        <dbReference type="Proteomes" id="UP000433577"/>
    </source>
</evidence>
<dbReference type="KEGG" id="pacs:FAZ98_31295"/>
<dbReference type="Pfam" id="PF20901">
    <property type="entry name" value="Sf6_terminase"/>
    <property type="match status" value="1"/>
</dbReference>
<gene>
    <name evidence="2" type="ORF">FAZ98_31295</name>
    <name evidence="3" type="ORF">FAZ98_31775</name>
</gene>
<dbReference type="EMBL" id="CP046916">
    <property type="protein sequence ID" value="QGZ66369.1"/>
    <property type="molecule type" value="Genomic_DNA"/>
</dbReference>
<protein>
    <submittedName>
        <fullName evidence="3">Terminase small subunit protein</fullName>
    </submittedName>
</protein>
<dbReference type="KEGG" id="pacs:FAZ98_31775"/>
<proteinExistence type="predicted"/>
<dbReference type="AlphaFoldDB" id="A0A7Z2JKJ9"/>
<dbReference type="OrthoDB" id="7573036at2"/>
<evidence type="ECO:0000313" key="3">
    <source>
        <dbReference type="EMBL" id="QGZ66369.1"/>
    </source>
</evidence>
<evidence type="ECO:0000256" key="1">
    <source>
        <dbReference type="SAM" id="MobiDB-lite"/>
    </source>
</evidence>